<dbReference type="RefSeq" id="WP_211339932.1">
    <property type="nucleotide sequence ID" value="NZ_RBIL01000001.1"/>
</dbReference>
<dbReference type="InterPro" id="IPR051312">
    <property type="entry name" value="Diverse_Substr_Oxidored"/>
</dbReference>
<keyword evidence="6" id="KW-1185">Reference proteome</keyword>
<dbReference type="InterPro" id="IPR016167">
    <property type="entry name" value="FAD-bd_PCMH_sub1"/>
</dbReference>
<dbReference type="GO" id="GO:0071949">
    <property type="term" value="F:FAD binding"/>
    <property type="evidence" value="ECO:0007669"/>
    <property type="project" value="InterPro"/>
</dbReference>
<dbReference type="Gene3D" id="3.30.43.10">
    <property type="entry name" value="Uridine Diphospho-n-acetylenolpyruvylglucosamine Reductase, domain 2"/>
    <property type="match status" value="1"/>
</dbReference>
<dbReference type="SUPFAM" id="SSF55447">
    <property type="entry name" value="CO dehydrogenase flavoprotein C-terminal domain-like"/>
    <property type="match status" value="1"/>
</dbReference>
<sequence length="256" mass="26385">MPLRRLETPVKPAAFDHVRVASWDEAIAALADDALVLAGGQSLMPLLNARAVRPARLVDITGIPGVIRKRGGVLRIDATVRQAALERSRIVAAGWPLLAQAVRHVGHPATRSRGTVGGSAAHGDPRAELICALAALDARFELASGRTARGPLTLAPGDLLVAIEVPPLPEGARTAFLEHARTSGDFAEAGVAVVLAPGHAAIAVLGAGRATAAESALRDGAAAEAVAELAAGLIEGDHRRALVAELTRRALAEVKR</sequence>
<protein>
    <submittedName>
        <fullName evidence="5">Carbon-monoxide dehydrogenase medium subunit/6-hydroxypseudooxynicotine dehydrogenase subunit alpha</fullName>
    </submittedName>
</protein>
<dbReference type="InterPro" id="IPR036318">
    <property type="entry name" value="FAD-bd_PCMH-like_sf"/>
</dbReference>
<name>A0A660LF92_9ACTN</name>
<dbReference type="SUPFAM" id="SSF56176">
    <property type="entry name" value="FAD-binding/transporter-associated domain-like"/>
    <property type="match status" value="1"/>
</dbReference>
<comment type="caution">
    <text evidence="5">The sequence shown here is derived from an EMBL/GenBank/DDBJ whole genome shotgun (WGS) entry which is preliminary data.</text>
</comment>
<dbReference type="AlphaFoldDB" id="A0A660LF92"/>
<dbReference type="InterPro" id="IPR002346">
    <property type="entry name" value="Mopterin_DH_FAD-bd"/>
</dbReference>
<dbReference type="Pfam" id="PF00941">
    <property type="entry name" value="FAD_binding_5"/>
    <property type="match status" value="1"/>
</dbReference>
<proteinExistence type="predicted"/>
<dbReference type="Gene3D" id="3.30.465.10">
    <property type="match status" value="1"/>
</dbReference>
<feature type="domain" description="FAD-binding PCMH-type" evidence="4">
    <location>
        <begin position="10"/>
        <end position="170"/>
    </location>
</feature>
<dbReference type="PROSITE" id="PS51387">
    <property type="entry name" value="FAD_PCMH"/>
    <property type="match status" value="1"/>
</dbReference>
<dbReference type="PANTHER" id="PTHR42659">
    <property type="entry name" value="XANTHINE DEHYDROGENASE SUBUNIT C-RELATED"/>
    <property type="match status" value="1"/>
</dbReference>
<dbReference type="InterPro" id="IPR036683">
    <property type="entry name" value="CO_DH_flav_C_dom_sf"/>
</dbReference>
<organism evidence="5 6">
    <name type="scientific">Solirubrobacter pauli</name>
    <dbReference type="NCBI Taxonomy" id="166793"/>
    <lineage>
        <taxon>Bacteria</taxon>
        <taxon>Bacillati</taxon>
        <taxon>Actinomycetota</taxon>
        <taxon>Thermoleophilia</taxon>
        <taxon>Solirubrobacterales</taxon>
        <taxon>Solirubrobacteraceae</taxon>
        <taxon>Solirubrobacter</taxon>
    </lineage>
</organism>
<dbReference type="InterPro" id="IPR005107">
    <property type="entry name" value="CO_DH_flav_C"/>
</dbReference>
<dbReference type="GO" id="GO:0016491">
    <property type="term" value="F:oxidoreductase activity"/>
    <property type="evidence" value="ECO:0007669"/>
    <property type="project" value="UniProtKB-KW"/>
</dbReference>
<dbReference type="EMBL" id="RBIL01000001">
    <property type="protein sequence ID" value="RKQ92590.1"/>
    <property type="molecule type" value="Genomic_DNA"/>
</dbReference>
<keyword evidence="1" id="KW-0285">Flavoprotein</keyword>
<accession>A0A660LF92</accession>
<evidence type="ECO:0000256" key="2">
    <source>
        <dbReference type="ARBA" id="ARBA00022827"/>
    </source>
</evidence>
<dbReference type="PANTHER" id="PTHR42659:SF2">
    <property type="entry name" value="XANTHINE DEHYDROGENASE SUBUNIT C-RELATED"/>
    <property type="match status" value="1"/>
</dbReference>
<evidence type="ECO:0000313" key="6">
    <source>
        <dbReference type="Proteomes" id="UP000278962"/>
    </source>
</evidence>
<evidence type="ECO:0000259" key="4">
    <source>
        <dbReference type="PROSITE" id="PS51387"/>
    </source>
</evidence>
<dbReference type="Proteomes" id="UP000278962">
    <property type="component" value="Unassembled WGS sequence"/>
</dbReference>
<gene>
    <name evidence="5" type="ORF">C8N24_2442</name>
</gene>
<reference evidence="5 6" key="1">
    <citation type="submission" date="2018-10" db="EMBL/GenBank/DDBJ databases">
        <title>Genomic Encyclopedia of Archaeal and Bacterial Type Strains, Phase II (KMG-II): from individual species to whole genera.</title>
        <authorList>
            <person name="Goeker M."/>
        </authorList>
    </citation>
    <scope>NUCLEOTIDE SEQUENCE [LARGE SCALE GENOMIC DNA]</scope>
    <source>
        <strain evidence="5 6">DSM 14954</strain>
    </source>
</reference>
<evidence type="ECO:0000313" key="5">
    <source>
        <dbReference type="EMBL" id="RKQ92590.1"/>
    </source>
</evidence>
<dbReference type="InterPro" id="IPR016166">
    <property type="entry name" value="FAD-bd_PCMH"/>
</dbReference>
<evidence type="ECO:0000256" key="3">
    <source>
        <dbReference type="ARBA" id="ARBA00023002"/>
    </source>
</evidence>
<keyword evidence="2" id="KW-0274">FAD</keyword>
<dbReference type="SMART" id="SM01092">
    <property type="entry name" value="CO_deh_flav_C"/>
    <property type="match status" value="1"/>
</dbReference>
<dbReference type="InterPro" id="IPR016169">
    <property type="entry name" value="FAD-bd_PCMH_sub2"/>
</dbReference>
<evidence type="ECO:0000256" key="1">
    <source>
        <dbReference type="ARBA" id="ARBA00022630"/>
    </source>
</evidence>
<keyword evidence="3" id="KW-0560">Oxidoreductase</keyword>